<dbReference type="AlphaFoldDB" id="A0A846W5K6"/>
<dbReference type="RefSeq" id="WP_084457338.1">
    <property type="nucleotide sequence ID" value="NZ_JAAXOM010000002.1"/>
</dbReference>
<dbReference type="InterPro" id="IPR052909">
    <property type="entry name" value="Transposase_6_like"/>
</dbReference>
<proteinExistence type="predicted"/>
<dbReference type="Pfam" id="PF13340">
    <property type="entry name" value="DUF4096"/>
    <property type="match status" value="1"/>
</dbReference>
<comment type="caution">
    <text evidence="2">The sequence shown here is derived from an EMBL/GenBank/DDBJ whole genome shotgun (WGS) entry which is preliminary data.</text>
</comment>
<dbReference type="EMBL" id="JAAXOM010000002">
    <property type="protein sequence ID" value="NKX88016.1"/>
    <property type="molecule type" value="Genomic_DNA"/>
</dbReference>
<dbReference type="PANTHER" id="PTHR46637">
    <property type="entry name" value="TIS1421-TRANSPOSASE PROTEIN A"/>
    <property type="match status" value="1"/>
</dbReference>
<dbReference type="InterPro" id="IPR025161">
    <property type="entry name" value="IS402-like_dom"/>
</dbReference>
<organism evidence="2 3">
    <name type="scientific">Nocardia coubleae</name>
    <dbReference type="NCBI Taxonomy" id="356147"/>
    <lineage>
        <taxon>Bacteria</taxon>
        <taxon>Bacillati</taxon>
        <taxon>Actinomycetota</taxon>
        <taxon>Actinomycetes</taxon>
        <taxon>Mycobacteriales</taxon>
        <taxon>Nocardiaceae</taxon>
        <taxon>Nocardia</taxon>
    </lineage>
</organism>
<evidence type="ECO:0000313" key="3">
    <source>
        <dbReference type="Proteomes" id="UP000572007"/>
    </source>
</evidence>
<accession>A0A846W5K6</accession>
<sequence>MPPWIVNDELWAVIEPLLLVKPAGTPGLAQHDPRLVFQGVLFVWFTGIGWEDLPHELEFGSGRTCWRRFGTGKLPVPSRRCTNRSWTTATPPG</sequence>
<dbReference type="PANTHER" id="PTHR46637:SF1">
    <property type="entry name" value="BLL5188 PROTEIN"/>
    <property type="match status" value="1"/>
</dbReference>
<evidence type="ECO:0000313" key="2">
    <source>
        <dbReference type="EMBL" id="NKX88016.1"/>
    </source>
</evidence>
<evidence type="ECO:0000259" key="1">
    <source>
        <dbReference type="Pfam" id="PF13340"/>
    </source>
</evidence>
<gene>
    <name evidence="2" type="ORF">HGA10_11900</name>
</gene>
<reference evidence="2 3" key="1">
    <citation type="submission" date="2020-04" db="EMBL/GenBank/DDBJ databases">
        <title>MicrobeNet Type strains.</title>
        <authorList>
            <person name="Nicholson A.C."/>
        </authorList>
    </citation>
    <scope>NUCLEOTIDE SEQUENCE [LARGE SCALE GENOMIC DNA]</scope>
    <source>
        <strain evidence="2 3">DSM 44960</strain>
    </source>
</reference>
<feature type="domain" description="Insertion element IS402-like" evidence="1">
    <location>
        <begin position="7"/>
        <end position="69"/>
    </location>
</feature>
<keyword evidence="3" id="KW-1185">Reference proteome</keyword>
<protein>
    <submittedName>
        <fullName evidence="2">Transposase</fullName>
    </submittedName>
</protein>
<name>A0A846W5K6_9NOCA</name>
<dbReference type="Proteomes" id="UP000572007">
    <property type="component" value="Unassembled WGS sequence"/>
</dbReference>